<dbReference type="KEGG" id="pmet:G4Y79_00760"/>
<dbReference type="RefSeq" id="WP_195171005.1">
    <property type="nucleotide sequence ID" value="NZ_CP062983.1"/>
</dbReference>
<proteinExistence type="predicted"/>
<evidence type="ECO:0008006" key="5">
    <source>
        <dbReference type="Google" id="ProtNLM"/>
    </source>
</evidence>
<evidence type="ECO:0000313" key="4">
    <source>
        <dbReference type="Proteomes" id="UP000594468"/>
    </source>
</evidence>
<keyword evidence="2" id="KW-1133">Transmembrane helix</keyword>
<evidence type="ECO:0000256" key="1">
    <source>
        <dbReference type="SAM" id="MobiDB-lite"/>
    </source>
</evidence>
<keyword evidence="2" id="KW-0812">Transmembrane</keyword>
<organism evidence="3 4">
    <name type="scientific">Phototrophicus methaneseepsis</name>
    <dbReference type="NCBI Taxonomy" id="2710758"/>
    <lineage>
        <taxon>Bacteria</taxon>
        <taxon>Bacillati</taxon>
        <taxon>Chloroflexota</taxon>
        <taxon>Candidatus Thermofontia</taxon>
        <taxon>Phototrophicales</taxon>
        <taxon>Phototrophicaceae</taxon>
        <taxon>Phototrophicus</taxon>
    </lineage>
</organism>
<evidence type="ECO:0000313" key="3">
    <source>
        <dbReference type="EMBL" id="QPC82936.1"/>
    </source>
</evidence>
<feature type="transmembrane region" description="Helical" evidence="2">
    <location>
        <begin position="111"/>
        <end position="131"/>
    </location>
</feature>
<dbReference type="EMBL" id="CP062983">
    <property type="protein sequence ID" value="QPC82936.1"/>
    <property type="molecule type" value="Genomic_DNA"/>
</dbReference>
<evidence type="ECO:0000256" key="2">
    <source>
        <dbReference type="SAM" id="Phobius"/>
    </source>
</evidence>
<feature type="region of interest" description="Disordered" evidence="1">
    <location>
        <begin position="1"/>
        <end position="24"/>
    </location>
</feature>
<gene>
    <name evidence="3" type="ORF">G4Y79_00760</name>
</gene>
<protein>
    <recommendedName>
        <fullName evidence="5">DUF2335 domain-containing protein</fullName>
    </recommendedName>
</protein>
<feature type="compositionally biased region" description="Basic and acidic residues" evidence="1">
    <location>
        <begin position="12"/>
        <end position="24"/>
    </location>
</feature>
<sequence length="136" mass="15074">MSEPQRTVASLDDDHALQVDKEPGKGAITEEELYALGVEILKKGPDKRKFLRTFSQRTGKSQMELRDLAERIWQENSQTRRTNSLIIVGVGAVLLLGGLFAGFQLGASPVLTGLPIVFGLYFFGLGLYMLYQVGRE</sequence>
<keyword evidence="2" id="KW-0472">Membrane</keyword>
<keyword evidence="4" id="KW-1185">Reference proteome</keyword>
<feature type="transmembrane region" description="Helical" evidence="2">
    <location>
        <begin position="85"/>
        <end position="105"/>
    </location>
</feature>
<dbReference type="AlphaFoldDB" id="A0A7S8IET6"/>
<accession>A0A7S8IET6</accession>
<dbReference type="Proteomes" id="UP000594468">
    <property type="component" value="Chromosome"/>
</dbReference>
<name>A0A7S8IET6_9CHLR</name>
<reference evidence="3 4" key="1">
    <citation type="submission" date="2020-02" db="EMBL/GenBank/DDBJ databases">
        <authorList>
            <person name="Zheng R.K."/>
            <person name="Sun C.M."/>
        </authorList>
    </citation>
    <scope>NUCLEOTIDE SEQUENCE [LARGE SCALE GENOMIC DNA]</scope>
    <source>
        <strain evidence="4">rifampicinis</strain>
    </source>
</reference>